<keyword evidence="3" id="KW-0964">Secreted</keyword>
<dbReference type="HOGENOM" id="CLU_006842_7_6_1"/>
<comment type="catalytic activity">
    <reaction evidence="10">
        <text>Preferential cleavage: Arg-|-Xaa, Lys-|-Xaa.</text>
        <dbReference type="EC" id="3.4.21.4"/>
    </reaction>
</comment>
<dbReference type="GO" id="GO:0005576">
    <property type="term" value="C:extracellular region"/>
    <property type="evidence" value="ECO:0007669"/>
    <property type="project" value="UniProtKB-SubCell"/>
</dbReference>
<dbReference type="InterPro" id="IPR018114">
    <property type="entry name" value="TRYPSIN_HIS"/>
</dbReference>
<evidence type="ECO:0000256" key="8">
    <source>
        <dbReference type="ARBA" id="ARBA00023145"/>
    </source>
</evidence>
<dbReference type="FunFam" id="2.40.10.10:FF:000025">
    <property type="entry name" value="serine proteases 1/2"/>
    <property type="match status" value="1"/>
</dbReference>
<dbReference type="InterPro" id="IPR009003">
    <property type="entry name" value="Peptidase_S1_PA"/>
</dbReference>
<dbReference type="PRINTS" id="PR00722">
    <property type="entry name" value="CHYMOTRYPSIN"/>
</dbReference>
<feature type="domain" description="Peptidase S1" evidence="14">
    <location>
        <begin position="70"/>
        <end position="301"/>
    </location>
</feature>
<accession>B3M645</accession>
<dbReference type="PANTHER" id="PTHR24276">
    <property type="entry name" value="POLYSERASE-RELATED"/>
    <property type="match status" value="1"/>
</dbReference>
<dbReference type="MEROPS" id="S01.B14"/>
<dbReference type="FunCoup" id="B3M645">
    <property type="interactions" value="3"/>
</dbReference>
<keyword evidence="5 13" id="KW-0732">Signal</keyword>
<evidence type="ECO:0000256" key="1">
    <source>
        <dbReference type="ARBA" id="ARBA00004239"/>
    </source>
</evidence>
<dbReference type="EMBL" id="CH902618">
    <property type="protein sequence ID" value="EDV40761.2"/>
    <property type="molecule type" value="Genomic_DNA"/>
</dbReference>
<dbReference type="GO" id="GO:0006508">
    <property type="term" value="P:proteolysis"/>
    <property type="evidence" value="ECO:0007669"/>
    <property type="project" value="UniProtKB-KW"/>
</dbReference>
<dbReference type="STRING" id="7217.B3M645"/>
<feature type="chain" id="PRO_5006454541" description="trypsin" evidence="13">
    <location>
        <begin position="17"/>
        <end position="302"/>
    </location>
</feature>
<dbReference type="PROSITE" id="PS00135">
    <property type="entry name" value="TRYPSIN_SER"/>
    <property type="match status" value="1"/>
</dbReference>
<keyword evidence="8" id="KW-0865">Zymogen</keyword>
<evidence type="ECO:0000313" key="15">
    <source>
        <dbReference type="EMBL" id="EDV40761.2"/>
    </source>
</evidence>
<dbReference type="Pfam" id="PF00089">
    <property type="entry name" value="Trypsin"/>
    <property type="match status" value="1"/>
</dbReference>
<dbReference type="GeneID" id="6493535"/>
<dbReference type="SMART" id="SM00020">
    <property type="entry name" value="Tryp_SPc"/>
    <property type="match status" value="1"/>
</dbReference>
<evidence type="ECO:0000256" key="13">
    <source>
        <dbReference type="SAM" id="SignalP"/>
    </source>
</evidence>
<sequence length="302" mass="31943">MKVLVVFALALAYASAGVPIEPREVPIEPREVPIEPREVPIQPRAVPIMPRAVPIQPRLLPAVSSIEGRITNGQAAADGQFPYQVGLSFSSSSGSWWCGGSIIDHEWVLTAAHCTNGASAVTIYYDATVRTSPKLTHTVSSSNFIQHASYNSVVLRNDISLIKTPYVTYTSNIKNVPLPKLASSYSTYAGQTAIASGFGKTSDSATSVANHLNFMVSTVITNSVCAGTYGSLIITNGVICIETVKSISTCNGDSGGPLVLQSDGELIGVTSFVSSNGCESNSPAGFARVTHFREWIETNSGI</sequence>
<reference evidence="15 16" key="1">
    <citation type="journal article" date="2007" name="Nature">
        <title>Evolution of genes and genomes on the Drosophila phylogeny.</title>
        <authorList>
            <consortium name="Drosophila 12 Genomes Consortium"/>
            <person name="Clark A.G."/>
            <person name="Eisen M.B."/>
            <person name="Smith D.R."/>
            <person name="Bergman C.M."/>
            <person name="Oliver B."/>
            <person name="Markow T.A."/>
            <person name="Kaufman T.C."/>
            <person name="Kellis M."/>
            <person name="Gelbart W."/>
            <person name="Iyer V.N."/>
            <person name="Pollard D.A."/>
            <person name="Sackton T.B."/>
            <person name="Larracuente A.M."/>
            <person name="Singh N.D."/>
            <person name="Abad J.P."/>
            <person name="Abt D.N."/>
            <person name="Adryan B."/>
            <person name="Aguade M."/>
            <person name="Akashi H."/>
            <person name="Anderson W.W."/>
            <person name="Aquadro C.F."/>
            <person name="Ardell D.H."/>
            <person name="Arguello R."/>
            <person name="Artieri C.G."/>
            <person name="Barbash D.A."/>
            <person name="Barker D."/>
            <person name="Barsanti P."/>
            <person name="Batterham P."/>
            <person name="Batzoglou S."/>
            <person name="Begun D."/>
            <person name="Bhutkar A."/>
            <person name="Blanco E."/>
            <person name="Bosak S.A."/>
            <person name="Bradley R.K."/>
            <person name="Brand A.D."/>
            <person name="Brent M.R."/>
            <person name="Brooks A.N."/>
            <person name="Brown R.H."/>
            <person name="Butlin R.K."/>
            <person name="Caggese C."/>
            <person name="Calvi B.R."/>
            <person name="Bernardo de Carvalho A."/>
            <person name="Caspi A."/>
            <person name="Castrezana S."/>
            <person name="Celniker S.E."/>
            <person name="Chang J.L."/>
            <person name="Chapple C."/>
            <person name="Chatterji S."/>
            <person name="Chinwalla A."/>
            <person name="Civetta A."/>
            <person name="Clifton S.W."/>
            <person name="Comeron J.M."/>
            <person name="Costello J.C."/>
            <person name="Coyne J.A."/>
            <person name="Daub J."/>
            <person name="David R.G."/>
            <person name="Delcher A.L."/>
            <person name="Delehaunty K."/>
            <person name="Do C.B."/>
            <person name="Ebling H."/>
            <person name="Edwards K."/>
            <person name="Eickbush T."/>
            <person name="Evans J.D."/>
            <person name="Filipski A."/>
            <person name="Findeiss S."/>
            <person name="Freyhult E."/>
            <person name="Fulton L."/>
            <person name="Fulton R."/>
            <person name="Garcia A.C."/>
            <person name="Gardiner A."/>
            <person name="Garfield D.A."/>
            <person name="Garvin B.E."/>
            <person name="Gibson G."/>
            <person name="Gilbert D."/>
            <person name="Gnerre S."/>
            <person name="Godfrey J."/>
            <person name="Good R."/>
            <person name="Gotea V."/>
            <person name="Gravely B."/>
            <person name="Greenberg A.J."/>
            <person name="Griffiths-Jones S."/>
            <person name="Gross S."/>
            <person name="Guigo R."/>
            <person name="Gustafson E.A."/>
            <person name="Haerty W."/>
            <person name="Hahn M.W."/>
            <person name="Halligan D.L."/>
            <person name="Halpern A.L."/>
            <person name="Halter G.M."/>
            <person name="Han M.V."/>
            <person name="Heger A."/>
            <person name="Hillier L."/>
            <person name="Hinrichs A.S."/>
            <person name="Holmes I."/>
            <person name="Hoskins R.A."/>
            <person name="Hubisz M.J."/>
            <person name="Hultmark D."/>
            <person name="Huntley M.A."/>
            <person name="Jaffe D.B."/>
            <person name="Jagadeeshan S."/>
            <person name="Jeck W.R."/>
            <person name="Johnson J."/>
            <person name="Jones C.D."/>
            <person name="Jordan W.C."/>
            <person name="Karpen G.H."/>
            <person name="Kataoka E."/>
            <person name="Keightley P.D."/>
            <person name="Kheradpour P."/>
            <person name="Kirkness E.F."/>
            <person name="Koerich L.B."/>
            <person name="Kristiansen K."/>
            <person name="Kudrna D."/>
            <person name="Kulathinal R.J."/>
            <person name="Kumar S."/>
            <person name="Kwok R."/>
            <person name="Lander E."/>
            <person name="Langley C.H."/>
            <person name="Lapoint R."/>
            <person name="Lazzaro B.P."/>
            <person name="Lee S.J."/>
            <person name="Levesque L."/>
            <person name="Li R."/>
            <person name="Lin C.F."/>
            <person name="Lin M.F."/>
            <person name="Lindblad-Toh K."/>
            <person name="Llopart A."/>
            <person name="Long M."/>
            <person name="Low L."/>
            <person name="Lozovsky E."/>
            <person name="Lu J."/>
            <person name="Luo M."/>
            <person name="Machado C.A."/>
            <person name="Makalowski W."/>
            <person name="Marzo M."/>
            <person name="Matsuda M."/>
            <person name="Matzkin L."/>
            <person name="McAllister B."/>
            <person name="McBride C.S."/>
            <person name="McKernan B."/>
            <person name="McKernan K."/>
            <person name="Mendez-Lago M."/>
            <person name="Minx P."/>
            <person name="Mollenhauer M.U."/>
            <person name="Montooth K."/>
            <person name="Mount S.M."/>
            <person name="Mu X."/>
            <person name="Myers E."/>
            <person name="Negre B."/>
            <person name="Newfeld S."/>
            <person name="Nielsen R."/>
            <person name="Noor M.A."/>
            <person name="O'Grady P."/>
            <person name="Pachter L."/>
            <person name="Papaceit M."/>
            <person name="Parisi M.J."/>
            <person name="Parisi M."/>
            <person name="Parts L."/>
            <person name="Pedersen J.S."/>
            <person name="Pesole G."/>
            <person name="Phillippy A.M."/>
            <person name="Ponting C.P."/>
            <person name="Pop M."/>
            <person name="Porcelli D."/>
            <person name="Powell J.R."/>
            <person name="Prohaska S."/>
            <person name="Pruitt K."/>
            <person name="Puig M."/>
            <person name="Quesneville H."/>
            <person name="Ram K.R."/>
            <person name="Rand D."/>
            <person name="Rasmussen M.D."/>
            <person name="Reed L.K."/>
            <person name="Reenan R."/>
            <person name="Reily A."/>
            <person name="Remington K.A."/>
            <person name="Rieger T.T."/>
            <person name="Ritchie M.G."/>
            <person name="Robin C."/>
            <person name="Rogers Y.H."/>
            <person name="Rohde C."/>
            <person name="Rozas J."/>
            <person name="Rubenfield M.J."/>
            <person name="Ruiz A."/>
            <person name="Russo S."/>
            <person name="Salzberg S.L."/>
            <person name="Sanchez-Gracia A."/>
            <person name="Saranga D.J."/>
            <person name="Sato H."/>
            <person name="Schaeffer S.W."/>
            <person name="Schatz M.C."/>
            <person name="Schlenke T."/>
            <person name="Schwartz R."/>
            <person name="Segarra C."/>
            <person name="Singh R.S."/>
            <person name="Sirot L."/>
            <person name="Sirota M."/>
            <person name="Sisneros N.B."/>
            <person name="Smith C.D."/>
            <person name="Smith T.F."/>
            <person name="Spieth J."/>
            <person name="Stage D.E."/>
            <person name="Stark A."/>
            <person name="Stephan W."/>
            <person name="Strausberg R.L."/>
            <person name="Strempel S."/>
            <person name="Sturgill D."/>
            <person name="Sutton G."/>
            <person name="Sutton G.G."/>
            <person name="Tao W."/>
            <person name="Teichmann S."/>
            <person name="Tobari Y.N."/>
            <person name="Tomimura Y."/>
            <person name="Tsolas J.M."/>
            <person name="Valente V.L."/>
            <person name="Venter E."/>
            <person name="Venter J.C."/>
            <person name="Vicario S."/>
            <person name="Vieira F.G."/>
            <person name="Vilella A.J."/>
            <person name="Villasante A."/>
            <person name="Walenz B."/>
            <person name="Wang J."/>
            <person name="Wasserman M."/>
            <person name="Watts T."/>
            <person name="Wilson D."/>
            <person name="Wilson R.K."/>
            <person name="Wing R.A."/>
            <person name="Wolfner M.F."/>
            <person name="Wong A."/>
            <person name="Wong G.K."/>
            <person name="Wu C.I."/>
            <person name="Wu G."/>
            <person name="Yamamoto D."/>
            <person name="Yang H.P."/>
            <person name="Yang S.P."/>
            <person name="Yorke J.A."/>
            <person name="Yoshida K."/>
            <person name="Zdobnov E."/>
            <person name="Zhang P."/>
            <person name="Zhang Y."/>
            <person name="Zimin A.V."/>
            <person name="Baldwin J."/>
            <person name="Abdouelleil A."/>
            <person name="Abdulkadir J."/>
            <person name="Abebe A."/>
            <person name="Abera B."/>
            <person name="Abreu J."/>
            <person name="Acer S.C."/>
            <person name="Aftuck L."/>
            <person name="Alexander A."/>
            <person name="An P."/>
            <person name="Anderson E."/>
            <person name="Anderson S."/>
            <person name="Arachi H."/>
            <person name="Azer M."/>
            <person name="Bachantsang P."/>
            <person name="Barry A."/>
            <person name="Bayul T."/>
            <person name="Berlin A."/>
            <person name="Bessette D."/>
            <person name="Bloom T."/>
            <person name="Blye J."/>
            <person name="Boguslavskiy L."/>
            <person name="Bonnet C."/>
            <person name="Boukhgalter B."/>
            <person name="Bourzgui I."/>
            <person name="Brown A."/>
            <person name="Cahill P."/>
            <person name="Channer S."/>
            <person name="Cheshatsang Y."/>
            <person name="Chuda L."/>
            <person name="Citroen M."/>
            <person name="Collymore A."/>
            <person name="Cooke P."/>
            <person name="Costello M."/>
            <person name="D'Aco K."/>
            <person name="Daza R."/>
            <person name="De Haan G."/>
            <person name="DeGray S."/>
            <person name="DeMaso C."/>
            <person name="Dhargay N."/>
            <person name="Dooley K."/>
            <person name="Dooley E."/>
            <person name="Doricent M."/>
            <person name="Dorje P."/>
            <person name="Dorjee K."/>
            <person name="Dupes A."/>
            <person name="Elong R."/>
            <person name="Falk J."/>
            <person name="Farina A."/>
            <person name="Faro S."/>
            <person name="Ferguson D."/>
            <person name="Fisher S."/>
            <person name="Foley C.D."/>
            <person name="Franke A."/>
            <person name="Friedrich D."/>
            <person name="Gadbois L."/>
            <person name="Gearin G."/>
            <person name="Gearin C.R."/>
            <person name="Giannoukos G."/>
            <person name="Goode T."/>
            <person name="Graham J."/>
            <person name="Grandbois E."/>
            <person name="Grewal S."/>
            <person name="Gyaltsen K."/>
            <person name="Hafez N."/>
            <person name="Hagos B."/>
            <person name="Hall J."/>
            <person name="Henson C."/>
            <person name="Hollinger A."/>
            <person name="Honan T."/>
            <person name="Huard M.D."/>
            <person name="Hughes L."/>
            <person name="Hurhula B."/>
            <person name="Husby M.E."/>
            <person name="Kamat A."/>
            <person name="Kanga B."/>
            <person name="Kashin S."/>
            <person name="Khazanovich D."/>
            <person name="Kisner P."/>
            <person name="Lance K."/>
            <person name="Lara M."/>
            <person name="Lee W."/>
            <person name="Lennon N."/>
            <person name="Letendre F."/>
            <person name="LeVine R."/>
            <person name="Lipovsky A."/>
            <person name="Liu X."/>
            <person name="Liu J."/>
            <person name="Liu S."/>
            <person name="Lokyitsang T."/>
            <person name="Lokyitsang Y."/>
            <person name="Lubonja R."/>
            <person name="Lui A."/>
            <person name="MacDonald P."/>
            <person name="Magnisalis V."/>
            <person name="Maru K."/>
            <person name="Matthews C."/>
            <person name="McCusker W."/>
            <person name="McDonough S."/>
            <person name="Mehta T."/>
            <person name="Meldrim J."/>
            <person name="Meneus L."/>
            <person name="Mihai O."/>
            <person name="Mihalev A."/>
            <person name="Mihova T."/>
            <person name="Mittelman R."/>
            <person name="Mlenga V."/>
            <person name="Montmayeur A."/>
            <person name="Mulrain L."/>
            <person name="Navidi A."/>
            <person name="Naylor J."/>
            <person name="Negash T."/>
            <person name="Nguyen T."/>
            <person name="Nguyen N."/>
            <person name="Nicol R."/>
            <person name="Norbu C."/>
            <person name="Norbu N."/>
            <person name="Novod N."/>
            <person name="O'Neill B."/>
            <person name="Osman S."/>
            <person name="Markiewicz E."/>
            <person name="Oyono O.L."/>
            <person name="Patti C."/>
            <person name="Phunkhang P."/>
            <person name="Pierre F."/>
            <person name="Priest M."/>
            <person name="Raghuraman S."/>
            <person name="Rege F."/>
            <person name="Reyes R."/>
            <person name="Rise C."/>
            <person name="Rogov P."/>
            <person name="Ross K."/>
            <person name="Ryan E."/>
            <person name="Settipalli S."/>
            <person name="Shea T."/>
            <person name="Sherpa N."/>
            <person name="Shi L."/>
            <person name="Shih D."/>
            <person name="Sparrow T."/>
            <person name="Spaulding J."/>
            <person name="Stalker J."/>
            <person name="Stange-Thomann N."/>
            <person name="Stavropoulos S."/>
            <person name="Stone C."/>
            <person name="Strader C."/>
            <person name="Tesfaye S."/>
            <person name="Thomson T."/>
            <person name="Thoulutsang Y."/>
            <person name="Thoulutsang D."/>
            <person name="Topham K."/>
            <person name="Topping I."/>
            <person name="Tsamla T."/>
            <person name="Vassiliev H."/>
            <person name="Vo A."/>
            <person name="Wangchuk T."/>
            <person name="Wangdi T."/>
            <person name="Weiand M."/>
            <person name="Wilkinson J."/>
            <person name="Wilson A."/>
            <person name="Yadav S."/>
            <person name="Young G."/>
            <person name="Yu Q."/>
            <person name="Zembek L."/>
            <person name="Zhong D."/>
            <person name="Zimmer A."/>
            <person name="Zwirko Z."/>
            <person name="Jaffe D.B."/>
            <person name="Alvarez P."/>
            <person name="Brockman W."/>
            <person name="Butler J."/>
            <person name="Chin C."/>
            <person name="Gnerre S."/>
            <person name="Grabherr M."/>
            <person name="Kleber M."/>
            <person name="Mauceli E."/>
            <person name="MacCallum I."/>
        </authorList>
    </citation>
    <scope>NUCLEOTIDE SEQUENCE [LARGE SCALE GENOMIC DNA]</scope>
    <source>
        <strain evidence="16">Tucson 14024-0371.13</strain>
    </source>
</reference>
<evidence type="ECO:0000313" key="16">
    <source>
        <dbReference type="Proteomes" id="UP000007801"/>
    </source>
</evidence>
<evidence type="ECO:0000256" key="10">
    <source>
        <dbReference type="ARBA" id="ARBA00036320"/>
    </source>
</evidence>
<dbReference type="CDD" id="cd00190">
    <property type="entry name" value="Tryp_SPc"/>
    <property type="match status" value="1"/>
</dbReference>
<evidence type="ECO:0000256" key="4">
    <source>
        <dbReference type="ARBA" id="ARBA00022670"/>
    </source>
</evidence>
<evidence type="ECO:0000256" key="9">
    <source>
        <dbReference type="ARBA" id="ARBA00023157"/>
    </source>
</evidence>
<dbReference type="SUPFAM" id="SSF50494">
    <property type="entry name" value="Trypsin-like serine proteases"/>
    <property type="match status" value="1"/>
</dbReference>
<organism evidence="15 16">
    <name type="scientific">Drosophila ananassae</name>
    <name type="common">Fruit fly</name>
    <dbReference type="NCBI Taxonomy" id="7217"/>
    <lineage>
        <taxon>Eukaryota</taxon>
        <taxon>Metazoa</taxon>
        <taxon>Ecdysozoa</taxon>
        <taxon>Arthropoda</taxon>
        <taxon>Hexapoda</taxon>
        <taxon>Insecta</taxon>
        <taxon>Pterygota</taxon>
        <taxon>Neoptera</taxon>
        <taxon>Endopterygota</taxon>
        <taxon>Diptera</taxon>
        <taxon>Brachycera</taxon>
        <taxon>Muscomorpha</taxon>
        <taxon>Ephydroidea</taxon>
        <taxon>Drosophilidae</taxon>
        <taxon>Drosophila</taxon>
        <taxon>Sophophora</taxon>
    </lineage>
</organism>
<name>B3M645_DROAN</name>
<proteinExistence type="inferred from homology"/>
<dbReference type="InterPro" id="IPR043504">
    <property type="entry name" value="Peptidase_S1_PA_chymotrypsin"/>
</dbReference>
<dbReference type="InterPro" id="IPR001254">
    <property type="entry name" value="Trypsin_dom"/>
</dbReference>
<evidence type="ECO:0000256" key="2">
    <source>
        <dbReference type="ARBA" id="ARBA00007664"/>
    </source>
</evidence>
<dbReference type="OrthoDB" id="5565075at2759"/>
<comment type="similarity">
    <text evidence="2">Belongs to the peptidase S1 family.</text>
</comment>
<evidence type="ECO:0000256" key="7">
    <source>
        <dbReference type="ARBA" id="ARBA00022825"/>
    </source>
</evidence>
<dbReference type="SMR" id="B3M645"/>
<keyword evidence="4 12" id="KW-0645">Protease</keyword>
<dbReference type="PANTHER" id="PTHR24276:SF91">
    <property type="entry name" value="AT26814P-RELATED"/>
    <property type="match status" value="1"/>
</dbReference>
<dbReference type="FunFam" id="2.40.10.10:FF:000043">
    <property type="entry name" value="serine proteases 1/2"/>
    <property type="match status" value="1"/>
</dbReference>
<dbReference type="PROSITE" id="PS00134">
    <property type="entry name" value="TRYPSIN_HIS"/>
    <property type="match status" value="1"/>
</dbReference>
<dbReference type="InterPro" id="IPR050430">
    <property type="entry name" value="Peptidase_S1"/>
</dbReference>
<evidence type="ECO:0000256" key="5">
    <source>
        <dbReference type="ARBA" id="ARBA00022729"/>
    </source>
</evidence>
<dbReference type="InParanoid" id="B3M645"/>
<dbReference type="AlphaFoldDB" id="B3M645"/>
<dbReference type="InterPro" id="IPR001314">
    <property type="entry name" value="Peptidase_S1A"/>
</dbReference>
<keyword evidence="7 12" id="KW-0720">Serine protease</keyword>
<evidence type="ECO:0000256" key="6">
    <source>
        <dbReference type="ARBA" id="ARBA00022801"/>
    </source>
</evidence>
<gene>
    <name evidence="15" type="primary">Dana\GF10667</name>
    <name evidence="15" type="synonym">dana_GLEANR_10622</name>
    <name evidence="15" type="ORF">GF10667</name>
</gene>
<dbReference type="PROSITE" id="PS50240">
    <property type="entry name" value="TRYPSIN_DOM"/>
    <property type="match status" value="1"/>
</dbReference>
<evidence type="ECO:0000256" key="11">
    <source>
        <dbReference type="ARBA" id="ARBA00038868"/>
    </source>
</evidence>
<feature type="signal peptide" evidence="13">
    <location>
        <begin position="1"/>
        <end position="16"/>
    </location>
</feature>
<dbReference type="KEGG" id="dan:6493535"/>
<protein>
    <recommendedName>
        <fullName evidence="11">trypsin</fullName>
        <ecNumber evidence="11">3.4.21.4</ecNumber>
    </recommendedName>
</protein>
<keyword evidence="16" id="KW-1185">Reference proteome</keyword>
<keyword evidence="6 12" id="KW-0378">Hydrolase</keyword>
<dbReference type="Proteomes" id="UP000007801">
    <property type="component" value="Unassembled WGS sequence"/>
</dbReference>
<evidence type="ECO:0000256" key="3">
    <source>
        <dbReference type="ARBA" id="ARBA00022525"/>
    </source>
</evidence>
<dbReference type="EC" id="3.4.21.4" evidence="11"/>
<evidence type="ECO:0000256" key="12">
    <source>
        <dbReference type="RuleBase" id="RU363034"/>
    </source>
</evidence>
<dbReference type="Gene3D" id="2.40.10.10">
    <property type="entry name" value="Trypsin-like serine proteases"/>
    <property type="match status" value="2"/>
</dbReference>
<dbReference type="GO" id="GO:0004252">
    <property type="term" value="F:serine-type endopeptidase activity"/>
    <property type="evidence" value="ECO:0007669"/>
    <property type="project" value="UniProtKB-EC"/>
</dbReference>
<dbReference type="InterPro" id="IPR033116">
    <property type="entry name" value="TRYPSIN_SER"/>
</dbReference>
<keyword evidence="9" id="KW-1015">Disulfide bond</keyword>
<comment type="subcellular location">
    <subcellularLocation>
        <location evidence="1">Secreted</location>
        <location evidence="1">Extracellular space</location>
    </subcellularLocation>
</comment>
<evidence type="ECO:0000259" key="14">
    <source>
        <dbReference type="PROSITE" id="PS50240"/>
    </source>
</evidence>